<dbReference type="PROSITE" id="PS60002">
    <property type="entry name" value="PHOSPHOKETOLASE_1"/>
    <property type="match status" value="1"/>
</dbReference>
<reference evidence="9" key="2">
    <citation type="submission" date="2015-05" db="EMBL/GenBank/DDBJ databases">
        <title>Complete genome sequence of Corynebacterium uterequi DSM 45634, isolated from the uterus of a maiden mare.</title>
        <authorList>
            <person name="Ruckert C."/>
            <person name="Albersmeier A."/>
            <person name="Winkler A."/>
            <person name="Tauch A."/>
        </authorList>
    </citation>
    <scope>NUCLEOTIDE SEQUENCE [LARGE SCALE GENOMIC DNA]</scope>
    <source>
        <strain evidence="9">DSM 45634</strain>
    </source>
</reference>
<evidence type="ECO:0000313" key="8">
    <source>
        <dbReference type="EMBL" id="AKK11967.1"/>
    </source>
</evidence>
<evidence type="ECO:0000313" key="9">
    <source>
        <dbReference type="Proteomes" id="UP000035548"/>
    </source>
</evidence>
<dbReference type="EC" id="4.1.2.-" evidence="8"/>
<dbReference type="SUPFAM" id="SSF52518">
    <property type="entry name" value="Thiamin diphosphate-binding fold (THDP-binding)"/>
    <property type="match status" value="2"/>
</dbReference>
<dbReference type="Proteomes" id="UP000035548">
    <property type="component" value="Chromosome"/>
</dbReference>
<dbReference type="PANTHER" id="PTHR31273">
    <property type="entry name" value="PHOSPHOKETOLASE-RELATED"/>
    <property type="match status" value="1"/>
</dbReference>
<evidence type="ECO:0000256" key="3">
    <source>
        <dbReference type="ARBA" id="ARBA00023052"/>
    </source>
</evidence>
<dbReference type="NCBIfam" id="NF003619">
    <property type="entry name" value="PRK05261.1-4"/>
    <property type="match status" value="1"/>
</dbReference>
<dbReference type="PANTHER" id="PTHR31273:SF0">
    <property type="entry name" value="PHOSPHOKETOLASE-RELATED"/>
    <property type="match status" value="1"/>
</dbReference>
<dbReference type="KEGG" id="cut:CUTER_09995"/>
<evidence type="ECO:0000256" key="4">
    <source>
        <dbReference type="ARBA" id="ARBA00023239"/>
    </source>
</evidence>
<dbReference type="Pfam" id="PF09363">
    <property type="entry name" value="XFP_C"/>
    <property type="match status" value="1"/>
</dbReference>
<comment type="cofactor">
    <cofactor evidence="1">
        <name>thiamine diphosphate</name>
        <dbReference type="ChEBI" id="CHEBI:58937"/>
    </cofactor>
</comment>
<dbReference type="STRING" id="1072256.CUTER_09995"/>
<accession>A0A0G3HLF6</accession>
<protein>
    <submittedName>
        <fullName evidence="8">Phosphoketolase</fullName>
        <ecNumber evidence="8">4.1.2.-</ecNumber>
    </submittedName>
</protein>
<dbReference type="InterPro" id="IPR005593">
    <property type="entry name" value="Xul5P/Fru6P_PKetolase"/>
</dbReference>
<dbReference type="InterPro" id="IPR029061">
    <property type="entry name" value="THDP-binding"/>
</dbReference>
<dbReference type="InterPro" id="IPR009014">
    <property type="entry name" value="Transketo_C/PFOR_II"/>
</dbReference>
<keyword evidence="4 8" id="KW-0456">Lyase</keyword>
<dbReference type="OrthoDB" id="9768449at2"/>
<dbReference type="RefSeq" id="WP_047260271.1">
    <property type="nucleotide sequence ID" value="NZ_CP011546.1"/>
</dbReference>
<proteinExistence type="inferred from homology"/>
<sequence length="814" mass="91354">MSIVPQLTLEELNQVDAWWRANNYLTVGQIYLKSNPLLERPLEFDDIKPRLLGHWGTSPGLAFIYAHLNRLVKHTDQDIIYITGPGHGGPALVSASYLEGTYTECFPKVTKDTAGLTKLFRQFSAPGGIPSHASVTTPGSIHEGGELGYALSHAFGAVFDNPDLIAVSVVGDGEAETGPLEGSWKSISFLNPEHDGAVLPILHLNGGKIASPTVLSRKPQHEVEAYFRGHGYEPIFVEGNELPWMHERFSDALADAYTRIREIQDAARNGDWDGTRPVWPMIVLRTPKGWTGPHLVNGKVYEGTWRAHQVPLSGMKTDEKQLRLLENWMRSYRPEELFNADGTITDIVAANNPSGEKRISGNPHANGGLLTKDLVLRDLDNYAVEVTPETRATKRVESTRTLGAIMRDIYEDNPTNFRLFCPDETNSNRIGAVLEVSDRAFMERTDLIDEKLSNSGRVMEVLSEHNSHGWLDGYNLTGRHGLFASYEAFGMVSASMTMQAGKWFQEANHLDWRAKTPSLNILLSSTCWRNDHNGFSHQAPELLNVVLNTNRDVARIYLPVDANTLAVTAEKIFSDRNKVNLVIQDKQPQMQYLSMDEAKEHVGRGYGIWEWAGSENLGEDKPHIVVATAGDVVTMEAVAAVEIVKTVLPELKIRFVNVVDLLTLYRPKDHPRGMSESDFTELFTDDVDVLFAFHGYAGTIHQLVHGRPDADRFRARGFKEEGTTTTPFDMVVRNEVSRYHLVMDILNNASFVPENGIKLYHWAERQLARHEAYIVEHLEDLPEVRDWELGSFETPDFSRPTSDTHVPRKPLPER</sequence>
<comment type="similarity">
    <text evidence="2">Belongs to the XFP family.</text>
</comment>
<gene>
    <name evidence="8" type="ORF">CUTER_09995</name>
</gene>
<evidence type="ECO:0000259" key="7">
    <source>
        <dbReference type="Pfam" id="PF09364"/>
    </source>
</evidence>
<dbReference type="GO" id="GO:0005975">
    <property type="term" value="P:carbohydrate metabolic process"/>
    <property type="evidence" value="ECO:0007669"/>
    <property type="project" value="InterPro"/>
</dbReference>
<dbReference type="Pfam" id="PF09364">
    <property type="entry name" value="XFP_N"/>
    <property type="match status" value="1"/>
</dbReference>
<dbReference type="InterPro" id="IPR018970">
    <property type="entry name" value="Xul5P/Fru6P_PKetolase_N"/>
</dbReference>
<evidence type="ECO:0000256" key="5">
    <source>
        <dbReference type="SAM" id="MobiDB-lite"/>
    </source>
</evidence>
<evidence type="ECO:0000256" key="1">
    <source>
        <dbReference type="ARBA" id="ARBA00001964"/>
    </source>
</evidence>
<keyword evidence="9" id="KW-1185">Reference proteome</keyword>
<dbReference type="AlphaFoldDB" id="A0A0G3HLF6"/>
<dbReference type="EMBL" id="CP011546">
    <property type="protein sequence ID" value="AKK11967.1"/>
    <property type="molecule type" value="Genomic_DNA"/>
</dbReference>
<feature type="domain" description="Xylulose 5-phosphate/Fructose 6-phosphate phosphoketolase N-terminal" evidence="7">
    <location>
        <begin position="8"/>
        <end position="369"/>
    </location>
</feature>
<dbReference type="PROSITE" id="PS60003">
    <property type="entry name" value="PHOSPHOKETOLASE_2"/>
    <property type="match status" value="1"/>
</dbReference>
<dbReference type="Gene3D" id="3.40.50.970">
    <property type="match status" value="2"/>
</dbReference>
<evidence type="ECO:0000259" key="6">
    <source>
        <dbReference type="Pfam" id="PF09363"/>
    </source>
</evidence>
<dbReference type="GO" id="GO:0016832">
    <property type="term" value="F:aldehyde-lyase activity"/>
    <property type="evidence" value="ECO:0007669"/>
    <property type="project" value="InterPro"/>
</dbReference>
<dbReference type="InterPro" id="IPR019789">
    <property type="entry name" value="Xul5P/Fru6P_PKetolase_ThDP_BS"/>
</dbReference>
<dbReference type="GO" id="GO:0000287">
    <property type="term" value="F:magnesium ion binding"/>
    <property type="evidence" value="ECO:0007669"/>
    <property type="project" value="UniProtKB-ARBA"/>
</dbReference>
<dbReference type="Gene3D" id="3.40.50.920">
    <property type="match status" value="1"/>
</dbReference>
<feature type="region of interest" description="Disordered" evidence="5">
    <location>
        <begin position="795"/>
        <end position="814"/>
    </location>
</feature>
<name>A0A0G3HLF6_9CORY</name>
<dbReference type="PATRIC" id="fig|1072256.5.peg.1969"/>
<feature type="domain" description="Xylulose 5-phosphate/Fructose 6-phosphate phosphoketolase C-terminal" evidence="6">
    <location>
        <begin position="586"/>
        <end position="788"/>
    </location>
</feature>
<dbReference type="InterPro" id="IPR019790">
    <property type="entry name" value="Xul5P/Fru6P_PKetolase_CS"/>
</dbReference>
<organism evidence="8 9">
    <name type="scientific">Corynebacterium uterequi</name>
    <dbReference type="NCBI Taxonomy" id="1072256"/>
    <lineage>
        <taxon>Bacteria</taxon>
        <taxon>Bacillati</taxon>
        <taxon>Actinomycetota</taxon>
        <taxon>Actinomycetes</taxon>
        <taxon>Mycobacteriales</taxon>
        <taxon>Corynebacteriaceae</taxon>
        <taxon>Corynebacterium</taxon>
    </lineage>
</organism>
<evidence type="ECO:0000256" key="2">
    <source>
        <dbReference type="ARBA" id="ARBA00005623"/>
    </source>
</evidence>
<reference evidence="8 9" key="1">
    <citation type="journal article" date="2015" name="Genome Announc.">
        <title>Virulence Factor Genes Detected in the Complete Genome Sequence of Corynebacterium uterequi DSM 45634, Isolated from the Uterus of a Maiden Mare.</title>
        <authorList>
            <person name="Ruckert C."/>
            <person name="Kriete M."/>
            <person name="Jaenicke S."/>
            <person name="Winkler A."/>
            <person name="Tauch A."/>
        </authorList>
    </citation>
    <scope>NUCLEOTIDE SEQUENCE [LARGE SCALE GENOMIC DNA]</scope>
    <source>
        <strain evidence="8 9">DSM 45634</strain>
    </source>
</reference>
<dbReference type="Pfam" id="PF03894">
    <property type="entry name" value="XFP"/>
    <property type="match status" value="1"/>
</dbReference>
<dbReference type="InterPro" id="IPR018969">
    <property type="entry name" value="Xul5P/Fru6P_PKetolase_C"/>
</dbReference>
<dbReference type="PIRSF" id="PIRSF017245">
    <property type="entry name" value="Phosphoketolase"/>
    <property type="match status" value="1"/>
</dbReference>
<keyword evidence="3" id="KW-0786">Thiamine pyrophosphate</keyword>